<evidence type="ECO:0000259" key="1">
    <source>
        <dbReference type="Pfam" id="PF14111"/>
    </source>
</evidence>
<reference evidence="2 3" key="1">
    <citation type="journal article" date="2016" name="G3 (Bethesda)">
        <title>First Draft Assembly and Annotation of the Genome of a California Endemic Oak Quercus lobata Nee (Fagaceae).</title>
        <authorList>
            <person name="Sork V.L."/>
            <person name="Fitz-Gibbon S.T."/>
            <person name="Puiu D."/>
            <person name="Crepeau M."/>
            <person name="Gugger P.F."/>
            <person name="Sherman R."/>
            <person name="Stevens K."/>
            <person name="Langley C.H."/>
            <person name="Pellegrini M."/>
            <person name="Salzberg S.L."/>
        </authorList>
    </citation>
    <scope>NUCLEOTIDE SEQUENCE [LARGE SCALE GENOMIC DNA]</scope>
    <source>
        <strain evidence="2 3">cv. SW786</strain>
    </source>
</reference>
<dbReference type="InterPro" id="IPR040256">
    <property type="entry name" value="At4g02000-like"/>
</dbReference>
<dbReference type="EMBL" id="LRBV02000007">
    <property type="status" value="NOT_ANNOTATED_CDS"/>
    <property type="molecule type" value="Genomic_DNA"/>
</dbReference>
<dbReference type="AlphaFoldDB" id="A0A7N2M608"/>
<keyword evidence="3" id="KW-1185">Reference proteome</keyword>
<name>A0A7N2M608_QUELO</name>
<proteinExistence type="predicted"/>
<evidence type="ECO:0000313" key="3">
    <source>
        <dbReference type="Proteomes" id="UP000594261"/>
    </source>
</evidence>
<dbReference type="InParanoid" id="A0A7N2M608"/>
<accession>A0A7N2M608</accession>
<dbReference type="Gramene" id="QL07p034223:mrna">
    <property type="protein sequence ID" value="QL07p034223:mrna"/>
    <property type="gene ID" value="QL07p034223"/>
</dbReference>
<dbReference type="PANTHER" id="PTHR31286">
    <property type="entry name" value="GLYCINE-RICH CELL WALL STRUCTURAL PROTEIN 1.8-LIKE"/>
    <property type="match status" value="1"/>
</dbReference>
<dbReference type="Proteomes" id="UP000594261">
    <property type="component" value="Chromosome 7"/>
</dbReference>
<feature type="domain" description="DUF4283" evidence="1">
    <location>
        <begin position="33"/>
        <end position="107"/>
    </location>
</feature>
<organism evidence="2 3">
    <name type="scientific">Quercus lobata</name>
    <name type="common">Valley oak</name>
    <dbReference type="NCBI Taxonomy" id="97700"/>
    <lineage>
        <taxon>Eukaryota</taxon>
        <taxon>Viridiplantae</taxon>
        <taxon>Streptophyta</taxon>
        <taxon>Embryophyta</taxon>
        <taxon>Tracheophyta</taxon>
        <taxon>Spermatophyta</taxon>
        <taxon>Magnoliopsida</taxon>
        <taxon>eudicotyledons</taxon>
        <taxon>Gunneridae</taxon>
        <taxon>Pentapetalae</taxon>
        <taxon>rosids</taxon>
        <taxon>fabids</taxon>
        <taxon>Fagales</taxon>
        <taxon>Fagaceae</taxon>
        <taxon>Quercus</taxon>
    </lineage>
</organism>
<sequence>MENLTKHWQSLSLNAREDEELGLDDELSTKNFTIAAKFLTKRALNVEAVTKTFSPLWRSVKGFEVRKISDHVMLFTFEKKEEVERIMSNSPWSFDKHLVVLQWYDKEVPLRALEFNKIPIWVQIHDVPIRFMNKTVAEKLCEVVGEVCKNIDEGETDGGSFLRMKCGCLNHVDRDCDLWIESEGKLTKENQAYGAWIRATSFGKGRSSVLKVPGFYAAKKAQKKQDVRGESVVEPVVVQANDQPPVAELVQTEEGGTFQGALNAKHMVSGEEDLNSDVAVMESRESGKSFEDRLGEIDKELVRFDKKSGVTEGVSIEGKYEGNKEASTARRAEFILGAVESVEAKVVEEMVTTHAREEEGNLPRQQQ</sequence>
<dbReference type="PANTHER" id="PTHR31286:SF167">
    <property type="entry name" value="OS09G0268800 PROTEIN"/>
    <property type="match status" value="1"/>
</dbReference>
<dbReference type="Pfam" id="PF14111">
    <property type="entry name" value="DUF4283"/>
    <property type="match status" value="1"/>
</dbReference>
<protein>
    <recommendedName>
        <fullName evidence="1">DUF4283 domain-containing protein</fullName>
    </recommendedName>
</protein>
<evidence type="ECO:0000313" key="2">
    <source>
        <dbReference type="EnsemblPlants" id="QL07p034223:mrna"/>
    </source>
</evidence>
<reference evidence="2" key="2">
    <citation type="submission" date="2021-01" db="UniProtKB">
        <authorList>
            <consortium name="EnsemblPlants"/>
        </authorList>
    </citation>
    <scope>IDENTIFICATION</scope>
</reference>
<dbReference type="InterPro" id="IPR025558">
    <property type="entry name" value="DUF4283"/>
</dbReference>
<dbReference type="EnsemblPlants" id="QL07p034223:mrna">
    <property type="protein sequence ID" value="QL07p034223:mrna"/>
    <property type="gene ID" value="QL07p034223"/>
</dbReference>